<dbReference type="AlphaFoldDB" id="A0A8S4R5V5"/>
<name>A0A8S4R5V5_9NEOP</name>
<dbReference type="Proteomes" id="UP000838756">
    <property type="component" value="Unassembled WGS sequence"/>
</dbReference>
<keyword evidence="2" id="KW-1185">Reference proteome</keyword>
<sequence length="92" mass="10299">MCPASSVQQVLRVLKKPRRCSTSEMFANARVDDFYAIIRKRAASMMSRLVSSTNSLLSTLACRLDSSLWGCWDGMQTRSLGGAQLDYKDFIV</sequence>
<dbReference type="OrthoDB" id="10014409at2759"/>
<evidence type="ECO:0000313" key="1">
    <source>
        <dbReference type="EMBL" id="CAH2230392.1"/>
    </source>
</evidence>
<dbReference type="EMBL" id="CAKXAJ010024801">
    <property type="protein sequence ID" value="CAH2230392.1"/>
    <property type="molecule type" value="Genomic_DNA"/>
</dbReference>
<gene>
    <name evidence="1" type="primary">jg7072</name>
    <name evidence="1" type="ORF">PAEG_LOCUS9607</name>
</gene>
<accession>A0A8S4R5V5</accession>
<protein>
    <submittedName>
        <fullName evidence="1">Jg7072 protein</fullName>
    </submittedName>
</protein>
<organism evidence="1 2">
    <name type="scientific">Pararge aegeria aegeria</name>
    <dbReference type="NCBI Taxonomy" id="348720"/>
    <lineage>
        <taxon>Eukaryota</taxon>
        <taxon>Metazoa</taxon>
        <taxon>Ecdysozoa</taxon>
        <taxon>Arthropoda</taxon>
        <taxon>Hexapoda</taxon>
        <taxon>Insecta</taxon>
        <taxon>Pterygota</taxon>
        <taxon>Neoptera</taxon>
        <taxon>Endopterygota</taxon>
        <taxon>Lepidoptera</taxon>
        <taxon>Glossata</taxon>
        <taxon>Ditrysia</taxon>
        <taxon>Papilionoidea</taxon>
        <taxon>Nymphalidae</taxon>
        <taxon>Satyrinae</taxon>
        <taxon>Satyrini</taxon>
        <taxon>Parargina</taxon>
        <taxon>Pararge</taxon>
    </lineage>
</organism>
<evidence type="ECO:0000313" key="2">
    <source>
        <dbReference type="Proteomes" id="UP000838756"/>
    </source>
</evidence>
<proteinExistence type="predicted"/>
<comment type="caution">
    <text evidence="1">The sequence shown here is derived from an EMBL/GenBank/DDBJ whole genome shotgun (WGS) entry which is preliminary data.</text>
</comment>
<reference evidence="1" key="1">
    <citation type="submission" date="2022-03" db="EMBL/GenBank/DDBJ databases">
        <authorList>
            <person name="Lindestad O."/>
        </authorList>
    </citation>
    <scope>NUCLEOTIDE SEQUENCE</scope>
</reference>